<dbReference type="PROSITE" id="PS51195">
    <property type="entry name" value="Q_MOTIF"/>
    <property type="match status" value="1"/>
</dbReference>
<comment type="catalytic activity">
    <reaction evidence="16">
        <text>ATP + H2O = ADP + phosphate + H(+)</text>
        <dbReference type="Rhea" id="RHEA:13065"/>
        <dbReference type="ChEBI" id="CHEBI:15377"/>
        <dbReference type="ChEBI" id="CHEBI:15378"/>
        <dbReference type="ChEBI" id="CHEBI:30616"/>
        <dbReference type="ChEBI" id="CHEBI:43474"/>
        <dbReference type="ChEBI" id="CHEBI:456216"/>
        <dbReference type="EC" id="3.6.4.13"/>
    </reaction>
</comment>
<feature type="region of interest" description="Disordered" evidence="17">
    <location>
        <begin position="553"/>
        <end position="615"/>
    </location>
</feature>
<evidence type="ECO:0000256" key="4">
    <source>
        <dbReference type="ARBA" id="ARBA00022741"/>
    </source>
</evidence>
<comment type="function">
    <text evidence="16">RNA helicase.</text>
</comment>
<keyword evidence="22" id="KW-1185">Reference proteome</keyword>
<evidence type="ECO:0000256" key="5">
    <source>
        <dbReference type="ARBA" id="ARBA00022801"/>
    </source>
</evidence>
<comment type="similarity">
    <text evidence="12">Belongs to the DEAD box helicase family. DDX55/SPB4 subfamily.</text>
</comment>
<dbReference type="PROSITE" id="PS51194">
    <property type="entry name" value="HELICASE_CTER"/>
    <property type="match status" value="1"/>
</dbReference>
<dbReference type="Pfam" id="PF13959">
    <property type="entry name" value="CTE_SPB4"/>
    <property type="match status" value="1"/>
</dbReference>
<organism evidence="21 22">
    <name type="scientific">Melanomma pulvis-pyrius CBS 109.77</name>
    <dbReference type="NCBI Taxonomy" id="1314802"/>
    <lineage>
        <taxon>Eukaryota</taxon>
        <taxon>Fungi</taxon>
        <taxon>Dikarya</taxon>
        <taxon>Ascomycota</taxon>
        <taxon>Pezizomycotina</taxon>
        <taxon>Dothideomycetes</taxon>
        <taxon>Pleosporomycetidae</taxon>
        <taxon>Pleosporales</taxon>
        <taxon>Melanommataceae</taxon>
        <taxon>Melanomma</taxon>
    </lineage>
</organism>
<feature type="compositionally biased region" description="Basic and acidic residues" evidence="17">
    <location>
        <begin position="595"/>
        <end position="615"/>
    </location>
</feature>
<dbReference type="OrthoDB" id="7396459at2759"/>
<dbReference type="GO" id="GO:0006364">
    <property type="term" value="P:rRNA processing"/>
    <property type="evidence" value="ECO:0007669"/>
    <property type="project" value="UniProtKB-KW"/>
</dbReference>
<dbReference type="InterPro" id="IPR014001">
    <property type="entry name" value="Helicase_ATP-bd"/>
</dbReference>
<keyword evidence="10" id="KW-0539">Nucleus</keyword>
<dbReference type="PROSITE" id="PS51192">
    <property type="entry name" value="HELICASE_ATP_BIND_1"/>
    <property type="match status" value="1"/>
</dbReference>
<dbReference type="InterPro" id="IPR000629">
    <property type="entry name" value="RNA-helicase_DEAD-box_CS"/>
</dbReference>
<evidence type="ECO:0000256" key="17">
    <source>
        <dbReference type="SAM" id="MobiDB-lite"/>
    </source>
</evidence>
<dbReference type="GO" id="GO:0016787">
    <property type="term" value="F:hydrolase activity"/>
    <property type="evidence" value="ECO:0007669"/>
    <property type="project" value="UniProtKB-KW"/>
</dbReference>
<comment type="subcellular location">
    <subcellularLocation>
        <location evidence="1">Nucleus</location>
        <location evidence="1">Nucleolus</location>
    </subcellularLocation>
</comment>
<evidence type="ECO:0000256" key="14">
    <source>
        <dbReference type="PROSITE-ProRule" id="PRU00552"/>
    </source>
</evidence>
<evidence type="ECO:0000259" key="18">
    <source>
        <dbReference type="PROSITE" id="PS51192"/>
    </source>
</evidence>
<dbReference type="InterPro" id="IPR027417">
    <property type="entry name" value="P-loop_NTPase"/>
</dbReference>
<dbReference type="InterPro" id="IPR011545">
    <property type="entry name" value="DEAD/DEAH_box_helicase_dom"/>
</dbReference>
<feature type="domain" description="Helicase ATP-binding" evidence="18">
    <location>
        <begin position="47"/>
        <end position="259"/>
    </location>
</feature>
<dbReference type="GO" id="GO:0005524">
    <property type="term" value="F:ATP binding"/>
    <property type="evidence" value="ECO:0007669"/>
    <property type="project" value="UniProtKB-UniRule"/>
</dbReference>
<dbReference type="InterPro" id="IPR014014">
    <property type="entry name" value="RNA_helicase_DEAD_Q_motif"/>
</dbReference>
<sequence>MAPQSKAELQQRRRQWDALTPPLSEWILDAISTMGFVKMTPVQDAAIPMFMGNKDVVVEAVTGSGKTLAYLIPVIERLLRLDAPLKKHHVAAIIISPTRELATQIHTVLVSLLKFHAPSAALLRTHEEDDTEMIDADATPPPVFPASTLKAVPQLLLGGNVTPAQDLSAFLKKSPNILIGTPGRLLELLSSPHVHCPQSSFDALVLDEADRLLDLGFKDDLQRILARLPKQRRTGLFSASVSEAVDQLVRVGLRNPVRIAVKVKTRVNGKVGEEITEDKKTPASLQMAYMMTPPSHKIPAIQKLLSSMQPQPQKSILYLATCFSVDYFQHVLPAIFKGHAIIPLHGKHPDKVRKRNFAKFVDSVSPSILLTTDVAARGLDIPSVDLVLQIDPPSDPKTFIHRCGRAGRAGRRGLAVTFLTPGREEDYIEFLRVRQTPITLLTSPAITITSADAEIVSEEIRDVVRSDRAIYDKAQRGFVSWLRAYSKHTASSIFRVADLQWDELGNAWGLLRLPSMPELKKWEGDRSLGLKIDFDTYAYKDKTREAQRQAELISPKERKPVQHKQSKAAGELAWSQKKEHRTVKDTRRDKKQAKREHERVSKLTEEERKEEDRLKSMIEEVRKKVAVDEAKAAEDEFEGFSD</sequence>
<dbReference type="Gene3D" id="3.40.50.300">
    <property type="entry name" value="P-loop containing nucleotide triphosphate hydrolases"/>
    <property type="match status" value="2"/>
</dbReference>
<dbReference type="SMART" id="SM00490">
    <property type="entry name" value="HELICc"/>
    <property type="match status" value="1"/>
</dbReference>
<keyword evidence="7 15" id="KW-0067">ATP-binding</keyword>
<dbReference type="SMART" id="SM00487">
    <property type="entry name" value="DEXDc"/>
    <property type="match status" value="1"/>
</dbReference>
<evidence type="ECO:0000256" key="9">
    <source>
        <dbReference type="ARBA" id="ARBA00023054"/>
    </source>
</evidence>
<dbReference type="EC" id="3.6.4.13" evidence="16"/>
<dbReference type="Proteomes" id="UP000799757">
    <property type="component" value="Unassembled WGS sequence"/>
</dbReference>
<dbReference type="GO" id="GO:0003723">
    <property type="term" value="F:RNA binding"/>
    <property type="evidence" value="ECO:0007669"/>
    <property type="project" value="UniProtKB-UniRule"/>
</dbReference>
<keyword evidence="9" id="KW-0175">Coiled coil</keyword>
<protein>
    <recommendedName>
        <fullName evidence="16">ATP-dependent RNA helicase</fullName>
        <ecNumber evidence="16">3.6.4.13</ecNumber>
    </recommendedName>
</protein>
<keyword evidence="5 15" id="KW-0378">Hydrolase</keyword>
<evidence type="ECO:0000256" key="15">
    <source>
        <dbReference type="RuleBase" id="RU000492"/>
    </source>
</evidence>
<keyword evidence="4 15" id="KW-0547">Nucleotide-binding</keyword>
<dbReference type="GO" id="GO:0005730">
    <property type="term" value="C:nucleolus"/>
    <property type="evidence" value="ECO:0007669"/>
    <property type="project" value="UniProtKB-SubCell"/>
</dbReference>
<dbReference type="InterPro" id="IPR001650">
    <property type="entry name" value="Helicase_C-like"/>
</dbReference>
<comment type="function">
    <text evidence="11">ATP-binding RNA helicase involved in the biogenesis of 60S ribosomal subunits. Binds 90S pre-ribosomal particles and dissociates from pre-60S ribosomal particles after processing of 27SB pre-rRNA. Required for the normal formation of 18S rRNA through the processing of pre-rRNAs at sites A0, A1 and A2, and the normal formation of 25S and 5.8S rRNAs through the processing of pre-rRNAs at sites C1 and C2.</text>
</comment>
<dbReference type="EMBL" id="MU001818">
    <property type="protein sequence ID" value="KAF2796943.1"/>
    <property type="molecule type" value="Genomic_DNA"/>
</dbReference>
<feature type="domain" description="Helicase C-terminal" evidence="19">
    <location>
        <begin position="300"/>
        <end position="456"/>
    </location>
</feature>
<evidence type="ECO:0000256" key="2">
    <source>
        <dbReference type="ARBA" id="ARBA00022517"/>
    </source>
</evidence>
<dbReference type="PROSITE" id="PS00039">
    <property type="entry name" value="DEAD_ATP_HELICASE"/>
    <property type="match status" value="1"/>
</dbReference>
<comment type="subunit">
    <text evidence="13">Component of pre-60S ribosomal complexes.</text>
</comment>
<evidence type="ECO:0000256" key="3">
    <source>
        <dbReference type="ARBA" id="ARBA00022552"/>
    </source>
</evidence>
<name>A0A6A6XLG5_9PLEO</name>
<dbReference type="SMART" id="SM01178">
    <property type="entry name" value="DUF4217"/>
    <property type="match status" value="1"/>
</dbReference>
<dbReference type="Pfam" id="PF00271">
    <property type="entry name" value="Helicase_C"/>
    <property type="match status" value="1"/>
</dbReference>
<reference evidence="21" key="1">
    <citation type="journal article" date="2020" name="Stud. Mycol.">
        <title>101 Dothideomycetes genomes: a test case for predicting lifestyles and emergence of pathogens.</title>
        <authorList>
            <person name="Haridas S."/>
            <person name="Albert R."/>
            <person name="Binder M."/>
            <person name="Bloem J."/>
            <person name="Labutti K."/>
            <person name="Salamov A."/>
            <person name="Andreopoulos B."/>
            <person name="Baker S."/>
            <person name="Barry K."/>
            <person name="Bills G."/>
            <person name="Bluhm B."/>
            <person name="Cannon C."/>
            <person name="Castanera R."/>
            <person name="Culley D."/>
            <person name="Daum C."/>
            <person name="Ezra D."/>
            <person name="Gonzalez J."/>
            <person name="Henrissat B."/>
            <person name="Kuo A."/>
            <person name="Liang C."/>
            <person name="Lipzen A."/>
            <person name="Lutzoni F."/>
            <person name="Magnuson J."/>
            <person name="Mondo S."/>
            <person name="Nolan M."/>
            <person name="Ohm R."/>
            <person name="Pangilinan J."/>
            <person name="Park H.-J."/>
            <person name="Ramirez L."/>
            <person name="Alfaro M."/>
            <person name="Sun H."/>
            <person name="Tritt A."/>
            <person name="Yoshinaga Y."/>
            <person name="Zwiers L.-H."/>
            <person name="Turgeon B."/>
            <person name="Goodwin S."/>
            <person name="Spatafora J."/>
            <person name="Crous P."/>
            <person name="Grigoriev I."/>
        </authorList>
    </citation>
    <scope>NUCLEOTIDE SEQUENCE</scope>
    <source>
        <strain evidence="21">CBS 109.77</strain>
    </source>
</reference>
<comment type="domain">
    <text evidence="16">The Q motif is unique to and characteristic of the DEAD box family of RNA helicases and controls ATP binding and hydrolysis.</text>
</comment>
<feature type="short sequence motif" description="Q motif" evidence="14">
    <location>
        <begin position="16"/>
        <end position="44"/>
    </location>
</feature>
<dbReference type="Pfam" id="PF00270">
    <property type="entry name" value="DEAD"/>
    <property type="match status" value="1"/>
</dbReference>
<keyword evidence="3" id="KW-0698">rRNA processing</keyword>
<evidence type="ECO:0000256" key="10">
    <source>
        <dbReference type="ARBA" id="ARBA00023242"/>
    </source>
</evidence>
<accession>A0A6A6XLG5</accession>
<keyword evidence="6 15" id="KW-0347">Helicase</keyword>
<dbReference type="AlphaFoldDB" id="A0A6A6XLG5"/>
<evidence type="ECO:0000259" key="20">
    <source>
        <dbReference type="PROSITE" id="PS51195"/>
    </source>
</evidence>
<dbReference type="PANTHER" id="PTHR24031">
    <property type="entry name" value="RNA HELICASE"/>
    <property type="match status" value="1"/>
</dbReference>
<dbReference type="CDD" id="cd18787">
    <property type="entry name" value="SF2_C_DEAD"/>
    <property type="match status" value="1"/>
</dbReference>
<evidence type="ECO:0000256" key="7">
    <source>
        <dbReference type="ARBA" id="ARBA00022840"/>
    </source>
</evidence>
<dbReference type="Pfam" id="PF23681">
    <property type="entry name" value="CTT_SPB4"/>
    <property type="match status" value="1"/>
</dbReference>
<evidence type="ECO:0000313" key="22">
    <source>
        <dbReference type="Proteomes" id="UP000799757"/>
    </source>
</evidence>
<proteinExistence type="inferred from homology"/>
<evidence type="ECO:0000256" key="16">
    <source>
        <dbReference type="RuleBase" id="RU365068"/>
    </source>
</evidence>
<gene>
    <name evidence="21" type="ORF">K505DRAFT_358840</name>
</gene>
<dbReference type="InterPro" id="IPR025313">
    <property type="entry name" value="SPB4-like_CTE"/>
</dbReference>
<dbReference type="GO" id="GO:0003724">
    <property type="term" value="F:RNA helicase activity"/>
    <property type="evidence" value="ECO:0007669"/>
    <property type="project" value="UniProtKB-EC"/>
</dbReference>
<evidence type="ECO:0000256" key="8">
    <source>
        <dbReference type="ARBA" id="ARBA00022884"/>
    </source>
</evidence>
<feature type="domain" description="DEAD-box RNA helicase Q" evidence="20">
    <location>
        <begin position="16"/>
        <end position="44"/>
    </location>
</feature>
<evidence type="ECO:0000256" key="13">
    <source>
        <dbReference type="ARBA" id="ARBA00038757"/>
    </source>
</evidence>
<evidence type="ECO:0000313" key="21">
    <source>
        <dbReference type="EMBL" id="KAF2796943.1"/>
    </source>
</evidence>
<keyword evidence="8 16" id="KW-0694">RNA-binding</keyword>
<evidence type="ECO:0000256" key="11">
    <source>
        <dbReference type="ARBA" id="ARBA00037566"/>
    </source>
</evidence>
<dbReference type="CDD" id="cd17960">
    <property type="entry name" value="DEADc_DDX55"/>
    <property type="match status" value="1"/>
</dbReference>
<evidence type="ECO:0000256" key="12">
    <source>
        <dbReference type="ARBA" id="ARBA00038002"/>
    </source>
</evidence>
<evidence type="ECO:0000256" key="1">
    <source>
        <dbReference type="ARBA" id="ARBA00004604"/>
    </source>
</evidence>
<dbReference type="SUPFAM" id="SSF52540">
    <property type="entry name" value="P-loop containing nucleoside triphosphate hydrolases"/>
    <property type="match status" value="2"/>
</dbReference>
<dbReference type="InterPro" id="IPR056330">
    <property type="entry name" value="CTT_SPB4"/>
</dbReference>
<evidence type="ECO:0000259" key="19">
    <source>
        <dbReference type="PROSITE" id="PS51194"/>
    </source>
</evidence>
<evidence type="ECO:0000256" key="6">
    <source>
        <dbReference type="ARBA" id="ARBA00022806"/>
    </source>
</evidence>
<keyword evidence="2" id="KW-0690">Ribosome biogenesis</keyword>